<evidence type="ECO:0000313" key="2">
    <source>
        <dbReference type="Proteomes" id="UP000239430"/>
    </source>
</evidence>
<keyword evidence="2" id="KW-1185">Reference proteome</keyword>
<gene>
    <name evidence="1" type="ORF">MOST_08390</name>
</gene>
<dbReference type="EMBL" id="PVXL01000025">
    <property type="protein sequence ID" value="PRR75656.1"/>
    <property type="molecule type" value="Genomic_DNA"/>
</dbReference>
<dbReference type="Proteomes" id="UP000239430">
    <property type="component" value="Unassembled WGS sequence"/>
</dbReference>
<name>A0A9X7J5P5_9FIRM</name>
<protein>
    <submittedName>
        <fullName evidence="1">Uncharacterized protein</fullName>
    </submittedName>
</protein>
<evidence type="ECO:0000313" key="1">
    <source>
        <dbReference type="EMBL" id="PRR75656.1"/>
    </source>
</evidence>
<proteinExistence type="predicted"/>
<accession>A0A9X7J5P5</accession>
<dbReference type="RefSeq" id="WP_054935768.1">
    <property type="nucleotide sequence ID" value="NZ_PVXL01000025.1"/>
</dbReference>
<sequence>MGHELKDLWAKTDARVSSLEQEIVDTFINFLREVAKHYLQQGRLVYFRENTVVHYGEGGFGELTIEGNEDVCEVFGDYIYEVNFEPDVATLAQQGYTLITEANLESIRYVLR</sequence>
<organism evidence="1 2">
    <name type="scientific">Neomoorella stamsii</name>
    <dbReference type="NCBI Taxonomy" id="1266720"/>
    <lineage>
        <taxon>Bacteria</taxon>
        <taxon>Bacillati</taxon>
        <taxon>Bacillota</taxon>
        <taxon>Clostridia</taxon>
        <taxon>Neomoorellales</taxon>
        <taxon>Neomoorellaceae</taxon>
        <taxon>Neomoorella</taxon>
    </lineage>
</organism>
<dbReference type="AlphaFoldDB" id="A0A9X7J5P5"/>
<comment type="caution">
    <text evidence="1">The sequence shown here is derived from an EMBL/GenBank/DDBJ whole genome shotgun (WGS) entry which is preliminary data.</text>
</comment>
<reference evidence="1 2" key="1">
    <citation type="submission" date="2018-03" db="EMBL/GenBank/DDBJ databases">
        <title>Genome sequence of Moorella stamsii DSM 26217.</title>
        <authorList>
            <person name="Poehlein A."/>
            <person name="Daniel R."/>
        </authorList>
    </citation>
    <scope>NUCLEOTIDE SEQUENCE [LARGE SCALE GENOMIC DNA]</scope>
    <source>
        <strain evidence="2">DSM 26217</strain>
    </source>
</reference>